<name>A0ABQ8F7W8_9FUNG</name>
<keyword evidence="8" id="KW-0732">Signal</keyword>
<dbReference type="InterPro" id="IPR017853">
    <property type="entry name" value="GH"/>
</dbReference>
<dbReference type="EC" id="3.2.1.4" evidence="3"/>
<dbReference type="Pfam" id="PF00150">
    <property type="entry name" value="Cellulase"/>
    <property type="match status" value="1"/>
</dbReference>
<feature type="transmembrane region" description="Helical" evidence="7">
    <location>
        <begin position="353"/>
        <end position="375"/>
    </location>
</feature>
<keyword evidence="7" id="KW-0472">Membrane</keyword>
<dbReference type="SUPFAM" id="SSF51445">
    <property type="entry name" value="(Trans)glycosidases"/>
    <property type="match status" value="1"/>
</dbReference>
<dbReference type="Proteomes" id="UP001648503">
    <property type="component" value="Unassembled WGS sequence"/>
</dbReference>
<comment type="catalytic activity">
    <reaction evidence="1">
        <text>Endohydrolysis of (1-&gt;4)-beta-D-glucosidic linkages in cellulose, lichenin and cereal beta-D-glucans.</text>
        <dbReference type="EC" id="3.2.1.4"/>
    </reaction>
</comment>
<feature type="domain" description="Glycoside hydrolase family 5" evidence="9">
    <location>
        <begin position="31"/>
        <end position="296"/>
    </location>
</feature>
<dbReference type="PANTHER" id="PTHR34142:SF1">
    <property type="entry name" value="GLYCOSIDE HYDROLASE FAMILY 5 DOMAIN-CONTAINING PROTEIN"/>
    <property type="match status" value="1"/>
</dbReference>
<evidence type="ECO:0000256" key="3">
    <source>
        <dbReference type="ARBA" id="ARBA00012601"/>
    </source>
</evidence>
<evidence type="ECO:0000256" key="2">
    <source>
        <dbReference type="ARBA" id="ARBA00005641"/>
    </source>
</evidence>
<gene>
    <name evidence="10" type="ORF">BASA50_007133</name>
</gene>
<comment type="caution">
    <text evidence="10">The sequence shown here is derived from an EMBL/GenBank/DDBJ whole genome shotgun (WGS) entry which is preliminary data.</text>
</comment>
<comment type="similarity">
    <text evidence="2 6">Belongs to the glycosyl hydrolase 5 (cellulase A) family.</text>
</comment>
<accession>A0ABQ8F7W8</accession>
<evidence type="ECO:0000256" key="7">
    <source>
        <dbReference type="SAM" id="Phobius"/>
    </source>
</evidence>
<keyword evidence="4 6" id="KW-0378">Hydrolase</keyword>
<evidence type="ECO:0000256" key="5">
    <source>
        <dbReference type="ARBA" id="ARBA00023295"/>
    </source>
</evidence>
<sequence>MGLSRRSRVFLSFFLTLLTLGFAGAAATNYTGVNETGLNSVLVPQLPNITAISHLISKGVNVFRFPVYWESIQPTPNGTLSVTYLAQLDTAIRMVTTGVAIIDIHNNATWNSVTFGSTSAVDAGAYADLWRKIATKYSANQSVWFGLMNAPNMGTNSCSDSALWFPYAQQAVNAIRQVGATNKILIPSGQSSIAETWQDPCKNGDIMNQISDSASNFSFDVQQYFVSNGTMALGPCSKTTAVFDSMTLWLRSAGRTAFLSSFAVNWDDSTCVSMLPQYLKYFEDNMDVWLGWTYWAGGSLVPRNTGFYYVESTGNSTDSVLLTVLSSYLANRSPIANTGSPNANPPNLSSSTTFFVCAIVVGVSLLILLIVILIIRIRSKCTSALSMNENDAPDYKPAKKRPTTNRKTLMEEKELRDAVKQMMMNNNVPLKDRVDPKSNTLNMKRMRLDAASATETFQAKNINIKETESGQFSHFVNFTSSRFQVESQAPTSNDDSYLF</sequence>
<evidence type="ECO:0000256" key="8">
    <source>
        <dbReference type="SAM" id="SignalP"/>
    </source>
</evidence>
<organism evidence="10 11">
    <name type="scientific">Batrachochytrium salamandrivorans</name>
    <dbReference type="NCBI Taxonomy" id="1357716"/>
    <lineage>
        <taxon>Eukaryota</taxon>
        <taxon>Fungi</taxon>
        <taxon>Fungi incertae sedis</taxon>
        <taxon>Chytridiomycota</taxon>
        <taxon>Chytridiomycota incertae sedis</taxon>
        <taxon>Chytridiomycetes</taxon>
        <taxon>Rhizophydiales</taxon>
        <taxon>Rhizophydiales incertae sedis</taxon>
        <taxon>Batrachochytrium</taxon>
    </lineage>
</organism>
<protein>
    <recommendedName>
        <fullName evidence="3">cellulase</fullName>
        <ecNumber evidence="3">3.2.1.4</ecNumber>
    </recommendedName>
</protein>
<feature type="signal peptide" evidence="8">
    <location>
        <begin position="1"/>
        <end position="27"/>
    </location>
</feature>
<proteinExistence type="inferred from homology"/>
<reference evidence="10 11" key="1">
    <citation type="submission" date="2021-02" db="EMBL/GenBank/DDBJ databases">
        <title>Variation within the Batrachochytrium salamandrivorans European outbreak.</title>
        <authorList>
            <person name="Kelly M."/>
            <person name="Pasmans F."/>
            <person name="Shea T.P."/>
            <person name="Munoz J.F."/>
            <person name="Carranza S."/>
            <person name="Cuomo C.A."/>
            <person name="Martel A."/>
        </authorList>
    </citation>
    <scope>NUCLEOTIDE SEQUENCE [LARGE SCALE GENOMIC DNA]</scope>
    <source>
        <strain evidence="10 11">AMFP18/2</strain>
    </source>
</reference>
<keyword evidence="7" id="KW-0812">Transmembrane</keyword>
<keyword evidence="11" id="KW-1185">Reference proteome</keyword>
<dbReference type="PANTHER" id="PTHR34142">
    <property type="entry name" value="ENDO-BETA-1,4-GLUCANASE A"/>
    <property type="match status" value="1"/>
</dbReference>
<dbReference type="EMBL" id="JAFCIX010000346">
    <property type="protein sequence ID" value="KAH6593757.1"/>
    <property type="molecule type" value="Genomic_DNA"/>
</dbReference>
<evidence type="ECO:0000313" key="11">
    <source>
        <dbReference type="Proteomes" id="UP001648503"/>
    </source>
</evidence>
<feature type="chain" id="PRO_5045631726" description="cellulase" evidence="8">
    <location>
        <begin position="28"/>
        <end position="499"/>
    </location>
</feature>
<evidence type="ECO:0000259" key="9">
    <source>
        <dbReference type="Pfam" id="PF00150"/>
    </source>
</evidence>
<keyword evidence="5 6" id="KW-0326">Glycosidase</keyword>
<dbReference type="InterPro" id="IPR001547">
    <property type="entry name" value="Glyco_hydro_5"/>
</dbReference>
<dbReference type="Gene3D" id="3.20.20.80">
    <property type="entry name" value="Glycosidases"/>
    <property type="match status" value="1"/>
</dbReference>
<evidence type="ECO:0000256" key="1">
    <source>
        <dbReference type="ARBA" id="ARBA00000966"/>
    </source>
</evidence>
<evidence type="ECO:0000256" key="4">
    <source>
        <dbReference type="ARBA" id="ARBA00022801"/>
    </source>
</evidence>
<evidence type="ECO:0000313" key="10">
    <source>
        <dbReference type="EMBL" id="KAH6593757.1"/>
    </source>
</evidence>
<keyword evidence="7" id="KW-1133">Transmembrane helix</keyword>
<evidence type="ECO:0000256" key="6">
    <source>
        <dbReference type="RuleBase" id="RU361153"/>
    </source>
</evidence>